<dbReference type="AlphaFoldDB" id="A0A833M963"/>
<gene>
    <name evidence="1" type="ORF">F8153_09980</name>
</gene>
<dbReference type="InterPro" id="IPR036412">
    <property type="entry name" value="HAD-like_sf"/>
</dbReference>
<comment type="caution">
    <text evidence="1">The sequence shown here is derived from an EMBL/GenBank/DDBJ whole genome shotgun (WGS) entry which is preliminary data.</text>
</comment>
<evidence type="ECO:0000313" key="2">
    <source>
        <dbReference type="Proteomes" id="UP000465601"/>
    </source>
</evidence>
<keyword evidence="2" id="KW-1185">Reference proteome</keyword>
<dbReference type="Gene3D" id="3.40.50.1000">
    <property type="entry name" value="HAD superfamily/HAD-like"/>
    <property type="match status" value="1"/>
</dbReference>
<dbReference type="SFLD" id="SFLDG01140">
    <property type="entry name" value="C2.B:_Phosphomannomutase_and_P"/>
    <property type="match status" value="1"/>
</dbReference>
<dbReference type="InterPro" id="IPR000150">
    <property type="entry name" value="Cof"/>
</dbReference>
<protein>
    <submittedName>
        <fullName evidence="1">HAD family phosphatase</fullName>
    </submittedName>
</protein>
<dbReference type="SFLD" id="SFLDG01144">
    <property type="entry name" value="C2.B.4:_PGP_Like"/>
    <property type="match status" value="1"/>
</dbReference>
<dbReference type="EMBL" id="WBZB01000036">
    <property type="protein sequence ID" value="KAB3529157.1"/>
    <property type="molecule type" value="Genomic_DNA"/>
</dbReference>
<dbReference type="NCBIfam" id="TIGR00099">
    <property type="entry name" value="Cof-subfamily"/>
    <property type="match status" value="1"/>
</dbReference>
<proteinExistence type="predicted"/>
<sequence>MNFKLIVVDMDGTLLDRYGEVSNENKRALKDAKDAGVEVAIATGRIFTSARFYAKLLETNTPIIACNGALIRNYHSNEVIHINNLNHQDAFKIMEICRNNQLYYHFYDQDKLYVDGDKVDYLKGYYWKDRGRVSDAVHIMEVPDTLSFVDKTKPEILKFVMVDEDKEKLAAVRLKFKEVSTVDVDKSWYNNLEVMNKGVSKGRAIASLSRLLGVNKEEIIAFGDNFNDLSMKNYVKTFVAMANGEEEVKAQAHYITDSNDESGVAKGIDKFIFGRNILL</sequence>
<dbReference type="InterPro" id="IPR023214">
    <property type="entry name" value="HAD_sf"/>
</dbReference>
<dbReference type="PANTHER" id="PTHR10000">
    <property type="entry name" value="PHOSPHOSERINE PHOSPHATASE"/>
    <property type="match status" value="1"/>
</dbReference>
<dbReference type="OrthoDB" id="9781413at2"/>
<dbReference type="RefSeq" id="WP_151866213.1">
    <property type="nucleotide sequence ID" value="NZ_WBZB01000036.1"/>
</dbReference>
<dbReference type="Pfam" id="PF08282">
    <property type="entry name" value="Hydrolase_3"/>
    <property type="match status" value="1"/>
</dbReference>
<dbReference type="PANTHER" id="PTHR10000:SF8">
    <property type="entry name" value="HAD SUPERFAMILY HYDROLASE-LIKE, TYPE 3"/>
    <property type="match status" value="1"/>
</dbReference>
<evidence type="ECO:0000313" key="1">
    <source>
        <dbReference type="EMBL" id="KAB3529157.1"/>
    </source>
</evidence>
<dbReference type="GO" id="GO:0005829">
    <property type="term" value="C:cytosol"/>
    <property type="evidence" value="ECO:0007669"/>
    <property type="project" value="TreeGrafter"/>
</dbReference>
<organism evidence="1 2">
    <name type="scientific">Alkaliphilus serpentinus</name>
    <dbReference type="NCBI Taxonomy" id="1482731"/>
    <lineage>
        <taxon>Bacteria</taxon>
        <taxon>Bacillati</taxon>
        <taxon>Bacillota</taxon>
        <taxon>Clostridia</taxon>
        <taxon>Peptostreptococcales</taxon>
        <taxon>Natronincolaceae</taxon>
        <taxon>Alkaliphilus</taxon>
    </lineage>
</organism>
<dbReference type="Proteomes" id="UP000465601">
    <property type="component" value="Unassembled WGS sequence"/>
</dbReference>
<dbReference type="GO" id="GO:0016791">
    <property type="term" value="F:phosphatase activity"/>
    <property type="evidence" value="ECO:0007669"/>
    <property type="project" value="TreeGrafter"/>
</dbReference>
<reference evidence="1 2" key="1">
    <citation type="submission" date="2019-10" db="EMBL/GenBank/DDBJ databases">
        <title>Alkaliphilus serpentinus sp. nov. and Alkaliphilus pronyensis sp. nov., two novel anaerobic alkaliphilic species isolated from the serpentinized-hosted hydrothermal field of the Prony Bay (New Caledonia).</title>
        <authorList>
            <person name="Postec A."/>
        </authorList>
    </citation>
    <scope>NUCLEOTIDE SEQUENCE [LARGE SCALE GENOMIC DNA]</scope>
    <source>
        <strain evidence="1 2">LacT</strain>
    </source>
</reference>
<dbReference type="SUPFAM" id="SSF56784">
    <property type="entry name" value="HAD-like"/>
    <property type="match status" value="1"/>
</dbReference>
<accession>A0A833M963</accession>
<dbReference type="CDD" id="cd07516">
    <property type="entry name" value="HAD_Pase"/>
    <property type="match status" value="1"/>
</dbReference>
<dbReference type="SFLD" id="SFLDS00003">
    <property type="entry name" value="Haloacid_Dehalogenase"/>
    <property type="match status" value="1"/>
</dbReference>
<name>A0A833M963_9FIRM</name>
<dbReference type="Gene3D" id="3.30.1240.10">
    <property type="match status" value="1"/>
</dbReference>
<dbReference type="InterPro" id="IPR006379">
    <property type="entry name" value="HAD-SF_hydro_IIB"/>
</dbReference>
<dbReference type="GO" id="GO:0000287">
    <property type="term" value="F:magnesium ion binding"/>
    <property type="evidence" value="ECO:0007669"/>
    <property type="project" value="TreeGrafter"/>
</dbReference>
<dbReference type="NCBIfam" id="TIGR01484">
    <property type="entry name" value="HAD-SF-IIB"/>
    <property type="match status" value="1"/>
</dbReference>